<dbReference type="InterPro" id="IPR050789">
    <property type="entry name" value="Diverse_Enzym_Activities"/>
</dbReference>
<dbReference type="SUPFAM" id="SSF47090">
    <property type="entry name" value="PGBD-like"/>
    <property type="match status" value="1"/>
</dbReference>
<accession>A0ABU9N3Z6</accession>
<dbReference type="Proteomes" id="UP001447008">
    <property type="component" value="Unassembled WGS sequence"/>
</dbReference>
<dbReference type="InterPro" id="IPR001466">
    <property type="entry name" value="Beta-lactam-related"/>
</dbReference>
<keyword evidence="5" id="KW-1185">Reference proteome</keyword>
<dbReference type="SMART" id="SM00644">
    <property type="entry name" value="Ami_2"/>
    <property type="match status" value="1"/>
</dbReference>
<dbReference type="InterPro" id="IPR036365">
    <property type="entry name" value="PGBD-like_sf"/>
</dbReference>
<dbReference type="SUPFAM" id="SSF55846">
    <property type="entry name" value="N-acetylmuramoyl-L-alanine amidase-like"/>
    <property type="match status" value="1"/>
</dbReference>
<dbReference type="SUPFAM" id="SSF56601">
    <property type="entry name" value="beta-lactamase/transpeptidase-like"/>
    <property type="match status" value="1"/>
</dbReference>
<dbReference type="InterPro" id="IPR036366">
    <property type="entry name" value="PGBDSf"/>
</dbReference>
<evidence type="ECO:0000256" key="2">
    <source>
        <dbReference type="SAM" id="SignalP"/>
    </source>
</evidence>
<dbReference type="RefSeq" id="WP_342679851.1">
    <property type="nucleotide sequence ID" value="NZ_JBCGCU010000018.1"/>
</dbReference>
<dbReference type="CDD" id="cd06583">
    <property type="entry name" value="PGRP"/>
    <property type="match status" value="1"/>
</dbReference>
<dbReference type="Pfam" id="PF01471">
    <property type="entry name" value="PG_binding_1"/>
    <property type="match status" value="1"/>
</dbReference>
<dbReference type="PROSITE" id="PS51257">
    <property type="entry name" value="PROKAR_LIPOPROTEIN"/>
    <property type="match status" value="1"/>
</dbReference>
<dbReference type="PANTHER" id="PTHR43283">
    <property type="entry name" value="BETA-LACTAMASE-RELATED"/>
    <property type="match status" value="1"/>
</dbReference>
<dbReference type="InterPro" id="IPR002477">
    <property type="entry name" value="Peptidoglycan-bd-like"/>
</dbReference>
<dbReference type="Pfam" id="PF01510">
    <property type="entry name" value="Amidase_2"/>
    <property type="match status" value="1"/>
</dbReference>
<sequence length="815" mass="91641">MDKESLQMRCKSLLSLPLLFLLSSCSSGYDFKQSHNYSKRIKFLVMHYTAIDYEKSERVLVEKGGLSAHYLVPESQDPSYGERELQVLQLVKEQDRAWHAGNSYWQGRSDLNDHSIGIEVVNVPSCSDRAPSMEPEIATIEYGAEPFCVFPDYDPKQIELLIALSQDILARNPDIGPTQVVGHADIAPGRKLDPGPRFPWYQLYKAGVGAWYQQQDVEYYWRHFSAAPPSVAVIQQALADYGYGIAVTARLDQQTLDVLKAFQTHFLPWQVNAQADAKTAAVLFALLKRYKSKKADKNFALYQELAEQPQEFAALGHEQLYIEYPQRDVSSRVDVNNKYQFKSYRRRGEIIIDNINAERAEILINGETINIARPLKTGHSYRYSLARRTRDGVNTLHIKSVFPEDAKLSIRIPAPELKTKQGAIDFAAVDALIQSEVEQGFPGAVLGVVHKGELVKLSAYGYARVNQGEGSLPAQPMTEDTLFDIASNTKMFATNLALMHLVSQGRLDINKPISHYLAEYTGQGREVRLVKDLLTHSAGYPAVVDFHRADNHLGKPFYSLNSERTKQLLIRGVPFEMMREQRHLYSDVDYMLLGVLIERITKMPLDAYVESRLFAPLGLNTLVFNPLQKGFIPSQIAATEIEGNTRGGRVHFEGVRDHVLQGEVHDEKAFYSLAGVAGHAGLFADVQGVAKLTQLLLNRGSYGEVQLIRPEVVDQFIKPRARDESYGLGWRRAGNGARKWHFGPYASPRAYGHTGWTGTVTVIDPEYDLAIVLFTNARHSQVTGSQSDYRFKGKEFETGKYGSVITRVYEAILAR</sequence>
<name>A0ABU9N3Z6_9GAMM</name>
<feature type="signal peptide" evidence="2">
    <location>
        <begin position="1"/>
        <end position="28"/>
    </location>
</feature>
<evidence type="ECO:0000313" key="5">
    <source>
        <dbReference type="Proteomes" id="UP001447008"/>
    </source>
</evidence>
<dbReference type="InterPro" id="IPR036505">
    <property type="entry name" value="Amidase/PGRP_sf"/>
</dbReference>
<proteinExistence type="predicted"/>
<dbReference type="Gene3D" id="3.40.710.10">
    <property type="entry name" value="DD-peptidase/beta-lactamase superfamily"/>
    <property type="match status" value="1"/>
</dbReference>
<evidence type="ECO:0000256" key="1">
    <source>
        <dbReference type="ARBA" id="ARBA00022801"/>
    </source>
</evidence>
<reference evidence="4 5" key="1">
    <citation type="submission" date="2024-03" db="EMBL/GenBank/DDBJ databases">
        <title>Pseudoalteromonas qingdaonensis sp. nov., isolated from the intestines of marine benthic organisms.</title>
        <authorList>
            <person name="Lin X."/>
            <person name="Fang S."/>
            <person name="Hu X."/>
        </authorList>
    </citation>
    <scope>NUCLEOTIDE SEQUENCE [LARGE SCALE GENOMIC DNA]</scope>
    <source>
        <strain evidence="4 5">YIC-827</strain>
    </source>
</reference>
<feature type="chain" id="PRO_5045609966" evidence="2">
    <location>
        <begin position="29"/>
        <end position="815"/>
    </location>
</feature>
<dbReference type="InterPro" id="IPR002502">
    <property type="entry name" value="Amidase_domain"/>
</dbReference>
<feature type="domain" description="N-acetylmuramoyl-L-alanine amidase" evidence="3">
    <location>
        <begin position="29"/>
        <end position="195"/>
    </location>
</feature>
<dbReference type="InterPro" id="IPR012338">
    <property type="entry name" value="Beta-lactam/transpept-like"/>
</dbReference>
<evidence type="ECO:0000259" key="3">
    <source>
        <dbReference type="SMART" id="SM00644"/>
    </source>
</evidence>
<dbReference type="Pfam" id="PF00144">
    <property type="entry name" value="Beta-lactamase"/>
    <property type="match status" value="1"/>
</dbReference>
<dbReference type="NCBIfam" id="NF002968">
    <property type="entry name" value="PRK03642.1"/>
    <property type="match status" value="1"/>
</dbReference>
<comment type="caution">
    <text evidence="4">The sequence shown here is derived from an EMBL/GenBank/DDBJ whole genome shotgun (WGS) entry which is preliminary data.</text>
</comment>
<protein>
    <submittedName>
        <fullName evidence="4">Penicillin binding protein PBP4B</fullName>
    </submittedName>
</protein>
<organism evidence="4 5">
    <name type="scientific">Pseudoalteromonas qingdaonensis</name>
    <dbReference type="NCBI Taxonomy" id="3131913"/>
    <lineage>
        <taxon>Bacteria</taxon>
        <taxon>Pseudomonadati</taxon>
        <taxon>Pseudomonadota</taxon>
        <taxon>Gammaproteobacteria</taxon>
        <taxon>Alteromonadales</taxon>
        <taxon>Pseudoalteromonadaceae</taxon>
        <taxon>Pseudoalteromonas</taxon>
    </lineage>
</organism>
<keyword evidence="1" id="KW-0378">Hydrolase</keyword>
<gene>
    <name evidence="4" type="primary">pbp4b</name>
    <name evidence="4" type="ORF">WCN91_13385</name>
</gene>
<evidence type="ECO:0000313" key="4">
    <source>
        <dbReference type="EMBL" id="MEM0516393.1"/>
    </source>
</evidence>
<dbReference type="Gene3D" id="1.10.101.10">
    <property type="entry name" value="PGBD-like superfamily/PGBD"/>
    <property type="match status" value="1"/>
</dbReference>
<dbReference type="PANTHER" id="PTHR43283:SF11">
    <property type="entry name" value="BETA-LACTAMASE-RELATED DOMAIN-CONTAINING PROTEIN"/>
    <property type="match status" value="1"/>
</dbReference>
<dbReference type="Gene3D" id="3.40.80.10">
    <property type="entry name" value="Peptidoglycan recognition protein-like"/>
    <property type="match status" value="1"/>
</dbReference>
<dbReference type="EMBL" id="JBCGCU010000018">
    <property type="protein sequence ID" value="MEM0516393.1"/>
    <property type="molecule type" value="Genomic_DNA"/>
</dbReference>
<keyword evidence="2" id="KW-0732">Signal</keyword>